<evidence type="ECO:0000313" key="1">
    <source>
        <dbReference type="EMBL" id="GFP27006.1"/>
    </source>
</evidence>
<evidence type="ECO:0000313" key="2">
    <source>
        <dbReference type="Proteomes" id="UP000591948"/>
    </source>
</evidence>
<gene>
    <name evidence="1" type="ORF">HKBW3S33_00419</name>
</gene>
<accession>A0A6V8P893</accession>
<organism evidence="1 2">
    <name type="scientific">Candidatus Hakubella thermalkaliphila</name>
    <dbReference type="NCBI Taxonomy" id="2754717"/>
    <lineage>
        <taxon>Bacteria</taxon>
        <taxon>Bacillati</taxon>
        <taxon>Actinomycetota</taxon>
        <taxon>Actinomycetota incertae sedis</taxon>
        <taxon>Candidatus Hakubellales</taxon>
        <taxon>Candidatus Hakubellaceae</taxon>
        <taxon>Candidatus Hakubella</taxon>
    </lineage>
</organism>
<name>A0A6V8P893_9ACTN</name>
<sequence length="388" mass="43118">MNKTLPDVIADVLTYHGAVVDKTAEDCLDVVVPPEIAPLLDVPEYVRLSFSYGGTCEDTVSATFDSKFFGSLGKLFANAGKFASARFEPSLPNIEKTARLVDERFVFHNAIFRPDRVETSDISYLLVCLKYTAVSDEKHEGIVPVLINGTNLSTIPLEGAFDEVLKNLQELDSGADEEQNVENRIRGNLSLTLGSEALAKTFHAACAAGVQIVLERQQEFIKSLDRRLNRDVKRVFEYYDALKGEIDRKREQKGVEGSDGKTDSLMNKLNAIEAERKGKIQDLIAKYALNIRIEPLTAVAIETRVPLFWITIKRRLAARSFPVTYNTIVGGFDALPCESCFHPRGGYSVCDDKLHIVCGECFATCPSCGRQYCKACHKDTCPKCKRKS</sequence>
<dbReference type="EMBL" id="BLRY01000011">
    <property type="protein sequence ID" value="GFP27006.1"/>
    <property type="molecule type" value="Genomic_DNA"/>
</dbReference>
<dbReference type="RefSeq" id="WP_176233097.1">
    <property type="nucleotide sequence ID" value="NZ_BLRY01000011.1"/>
</dbReference>
<proteinExistence type="predicted"/>
<dbReference type="Proteomes" id="UP000591948">
    <property type="component" value="Unassembled WGS sequence"/>
</dbReference>
<reference evidence="1 2" key="1">
    <citation type="journal article" date="2020" name="Front. Microbiol.">
        <title>Single-cell genomics of novel Actinobacteria with the Wood-Ljungdahl pathway discovered in a serpentinizing system.</title>
        <authorList>
            <person name="Merino N."/>
            <person name="Kawai M."/>
            <person name="Boyd E.S."/>
            <person name="Colman D.R."/>
            <person name="McGlynn S.E."/>
            <person name="Nealson K.H."/>
            <person name="Kurokawa K."/>
            <person name="Hongoh Y."/>
        </authorList>
    </citation>
    <scope>NUCLEOTIDE SEQUENCE [LARGE SCALE GENOMIC DNA]</scope>
    <source>
        <strain evidence="1 2">S33</strain>
    </source>
</reference>
<protein>
    <submittedName>
        <fullName evidence="1">Uncharacterized protein</fullName>
    </submittedName>
</protein>
<dbReference type="AlphaFoldDB" id="A0A6V8P893"/>
<keyword evidence="2" id="KW-1185">Reference proteome</keyword>
<comment type="caution">
    <text evidence="1">The sequence shown here is derived from an EMBL/GenBank/DDBJ whole genome shotgun (WGS) entry which is preliminary data.</text>
</comment>